<feature type="compositionally biased region" description="Basic and acidic residues" evidence="2">
    <location>
        <begin position="12"/>
        <end position="25"/>
    </location>
</feature>
<dbReference type="SMART" id="SM00471">
    <property type="entry name" value="HDc"/>
    <property type="match status" value="1"/>
</dbReference>
<evidence type="ECO:0000259" key="3">
    <source>
        <dbReference type="PROSITE" id="PS51831"/>
    </source>
</evidence>
<protein>
    <submittedName>
        <fullName evidence="4">dGTPase</fullName>
    </submittedName>
</protein>
<dbReference type="InterPro" id="IPR050135">
    <property type="entry name" value="dGTPase-like"/>
</dbReference>
<keyword evidence="1" id="KW-0378">Hydrolase</keyword>
<organism evidence="4 5">
    <name type="scientific">Breznakibacter xylanolyticus</name>
    <dbReference type="NCBI Taxonomy" id="990"/>
    <lineage>
        <taxon>Bacteria</taxon>
        <taxon>Pseudomonadati</taxon>
        <taxon>Bacteroidota</taxon>
        <taxon>Bacteroidia</taxon>
        <taxon>Marinilabiliales</taxon>
        <taxon>Marinilabiliaceae</taxon>
        <taxon>Breznakibacter</taxon>
    </lineage>
</organism>
<sequence length="438" mass="49491">MNWNQLLSTKRTGQEHRHDSTRHDRTQFQRDYDRLIFSSPFRRMQDKTQVFPLPGSVFVHNRLTHSLEVSSVGRSLGTNVGRMLESDKTITTELVREIGAVVAAACLAHDMGNPPFGHNGEKAISHFFQHGEGAALKNEVTPAQWNDLINFEGNANAFRLLVHSFNGRRKGGFALTYTTAASIVKYPYASGTSNKKKYGYFQSEKEAYTLIANELGLIQLNDGTYARHPLVYLVEAADDICYQFMDIEDAHKLHIISTDETKALFEAFFDPHDTSLQKRNHEVAREVIDTNELIAFYRATVIGLLVNRCTEIFYTNHDTIMSGSFKGSLIDHLDGHLGKAMTQCQQTAWTRIYKHPSVVEIEIAGFKILGNLLENFTQAVLNPSQYRSSLLLPFMPMQYNSNENAGVYEKIQSVLDFLSGMTDEYALSLYRKINGLGL</sequence>
<comment type="caution">
    <text evidence="4">The sequence shown here is derived from an EMBL/GenBank/DDBJ whole genome shotgun (WGS) entry which is preliminary data.</text>
</comment>
<dbReference type="PROSITE" id="PS51831">
    <property type="entry name" value="HD"/>
    <property type="match status" value="1"/>
</dbReference>
<dbReference type="InterPro" id="IPR023293">
    <property type="entry name" value="dGTP_triP_hydro_central_sf"/>
</dbReference>
<feature type="region of interest" description="Disordered" evidence="2">
    <location>
        <begin position="1"/>
        <end position="25"/>
    </location>
</feature>
<dbReference type="Proteomes" id="UP000249239">
    <property type="component" value="Unassembled WGS sequence"/>
</dbReference>
<dbReference type="InterPro" id="IPR026875">
    <property type="entry name" value="PHydrolase_assoc_dom"/>
</dbReference>
<gene>
    <name evidence="4" type="ORF">LX69_02070</name>
</gene>
<dbReference type="PANTHER" id="PTHR11373:SF32">
    <property type="entry name" value="DEOXYGUANOSINETRIPHOSPHATE TRIPHOSPHOHYDROLASE"/>
    <property type="match status" value="1"/>
</dbReference>
<dbReference type="RefSeq" id="WP_111445926.1">
    <property type="nucleotide sequence ID" value="NZ_QKZK01000015.1"/>
</dbReference>
<name>A0A2W7N6Y9_9BACT</name>
<dbReference type="Pfam" id="PF01966">
    <property type="entry name" value="HD"/>
    <property type="match status" value="1"/>
</dbReference>
<accession>A0A2W7N6Y9</accession>
<evidence type="ECO:0000313" key="4">
    <source>
        <dbReference type="EMBL" id="PZX15881.1"/>
    </source>
</evidence>
<dbReference type="OrthoDB" id="9803619at2"/>
<dbReference type="EMBL" id="QKZK01000015">
    <property type="protein sequence ID" value="PZX15881.1"/>
    <property type="molecule type" value="Genomic_DNA"/>
</dbReference>
<feature type="domain" description="HD" evidence="3">
    <location>
        <begin position="62"/>
        <end position="243"/>
    </location>
</feature>
<dbReference type="GO" id="GO:0006203">
    <property type="term" value="P:dGTP catabolic process"/>
    <property type="evidence" value="ECO:0007669"/>
    <property type="project" value="TreeGrafter"/>
</dbReference>
<dbReference type="AlphaFoldDB" id="A0A2W7N6Y9"/>
<evidence type="ECO:0000313" key="5">
    <source>
        <dbReference type="Proteomes" id="UP000249239"/>
    </source>
</evidence>
<dbReference type="Gene3D" id="1.10.3410.10">
    <property type="entry name" value="putative deoxyguanosinetriphosphate triphosphohydrolase like domain"/>
    <property type="match status" value="1"/>
</dbReference>
<dbReference type="InterPro" id="IPR006674">
    <property type="entry name" value="HD_domain"/>
</dbReference>
<evidence type="ECO:0000256" key="2">
    <source>
        <dbReference type="SAM" id="MobiDB-lite"/>
    </source>
</evidence>
<dbReference type="Pfam" id="PF13286">
    <property type="entry name" value="HD_assoc"/>
    <property type="match status" value="1"/>
</dbReference>
<dbReference type="InterPro" id="IPR027432">
    <property type="entry name" value="dGTP_triphosphohydrolase_C"/>
</dbReference>
<dbReference type="CDD" id="cd00077">
    <property type="entry name" value="HDc"/>
    <property type="match status" value="1"/>
</dbReference>
<dbReference type="InterPro" id="IPR006261">
    <property type="entry name" value="dGTPase"/>
</dbReference>
<dbReference type="GO" id="GO:0008832">
    <property type="term" value="F:dGTPase activity"/>
    <property type="evidence" value="ECO:0007669"/>
    <property type="project" value="TreeGrafter"/>
</dbReference>
<dbReference type="PANTHER" id="PTHR11373">
    <property type="entry name" value="DEOXYNUCLEOSIDE TRIPHOSPHATE TRIPHOSPHOHYDROLASE"/>
    <property type="match status" value="1"/>
</dbReference>
<dbReference type="InterPro" id="IPR003607">
    <property type="entry name" value="HD/PDEase_dom"/>
</dbReference>
<evidence type="ECO:0000256" key="1">
    <source>
        <dbReference type="ARBA" id="ARBA00022801"/>
    </source>
</evidence>
<dbReference type="NCBIfam" id="TIGR01353">
    <property type="entry name" value="dGTP_triPase"/>
    <property type="match status" value="1"/>
</dbReference>
<proteinExistence type="predicted"/>
<feature type="compositionally biased region" description="Polar residues" evidence="2">
    <location>
        <begin position="1"/>
        <end position="11"/>
    </location>
</feature>
<dbReference type="NCBIfam" id="NF002205">
    <property type="entry name" value="PRK01096.1"/>
    <property type="match status" value="1"/>
</dbReference>
<dbReference type="Gene3D" id="1.10.3550.10">
    <property type="entry name" value="eoxyguanosinetriphosphate triphosphohydrolase domain-like"/>
    <property type="match status" value="1"/>
</dbReference>
<reference evidence="4 5" key="1">
    <citation type="submission" date="2018-06" db="EMBL/GenBank/DDBJ databases">
        <title>Genomic Encyclopedia of Archaeal and Bacterial Type Strains, Phase II (KMG-II): from individual species to whole genera.</title>
        <authorList>
            <person name="Goeker M."/>
        </authorList>
    </citation>
    <scope>NUCLEOTIDE SEQUENCE [LARGE SCALE GENOMIC DNA]</scope>
    <source>
        <strain evidence="4 5">DSM 6779</strain>
    </source>
</reference>
<dbReference type="SUPFAM" id="SSF109604">
    <property type="entry name" value="HD-domain/PDEase-like"/>
    <property type="match status" value="1"/>
</dbReference>
<dbReference type="Gene3D" id="1.10.3210.10">
    <property type="entry name" value="Hypothetical protein af1432"/>
    <property type="match status" value="1"/>
</dbReference>
<keyword evidence="5" id="KW-1185">Reference proteome</keyword>